<dbReference type="FunFam" id="1.20.1250.20:FF:000503">
    <property type="entry name" value="Drug resistance transporter, EmrB/QacA subfamily"/>
    <property type="match status" value="1"/>
</dbReference>
<accession>A0A7C1AXW9</accession>
<evidence type="ECO:0000313" key="8">
    <source>
        <dbReference type="EMBL" id="HDL89768.1"/>
    </source>
</evidence>
<feature type="transmembrane region" description="Helical" evidence="6">
    <location>
        <begin position="142"/>
        <end position="160"/>
    </location>
</feature>
<dbReference type="InterPro" id="IPR036259">
    <property type="entry name" value="MFS_trans_sf"/>
</dbReference>
<proteinExistence type="predicted"/>
<dbReference type="Gene3D" id="1.20.1720.10">
    <property type="entry name" value="Multidrug resistance protein D"/>
    <property type="match status" value="1"/>
</dbReference>
<dbReference type="PANTHER" id="PTHR42718:SF9">
    <property type="entry name" value="MAJOR FACILITATOR SUPERFAMILY MULTIDRUG TRANSPORTER MFSC"/>
    <property type="match status" value="1"/>
</dbReference>
<evidence type="ECO:0000259" key="7">
    <source>
        <dbReference type="PROSITE" id="PS50850"/>
    </source>
</evidence>
<evidence type="ECO:0000256" key="2">
    <source>
        <dbReference type="ARBA" id="ARBA00022448"/>
    </source>
</evidence>
<feature type="transmembrane region" description="Helical" evidence="6">
    <location>
        <begin position="396"/>
        <end position="420"/>
    </location>
</feature>
<reference evidence="8" key="1">
    <citation type="journal article" date="2020" name="mSystems">
        <title>Genome- and Community-Level Interaction Insights into Carbon Utilization and Element Cycling Functions of Hydrothermarchaeota in Hydrothermal Sediment.</title>
        <authorList>
            <person name="Zhou Z."/>
            <person name="Liu Y."/>
            <person name="Xu W."/>
            <person name="Pan J."/>
            <person name="Luo Z.H."/>
            <person name="Li M."/>
        </authorList>
    </citation>
    <scope>NUCLEOTIDE SEQUENCE [LARGE SCALE GENOMIC DNA]</scope>
    <source>
        <strain evidence="8">HyVt-19</strain>
    </source>
</reference>
<evidence type="ECO:0000256" key="6">
    <source>
        <dbReference type="SAM" id="Phobius"/>
    </source>
</evidence>
<dbReference type="Pfam" id="PF07690">
    <property type="entry name" value="MFS_1"/>
    <property type="match status" value="1"/>
</dbReference>
<feature type="transmembrane region" description="Helical" evidence="6">
    <location>
        <begin position="440"/>
        <end position="458"/>
    </location>
</feature>
<feature type="transmembrane region" description="Helical" evidence="6">
    <location>
        <begin position="172"/>
        <end position="191"/>
    </location>
</feature>
<keyword evidence="5 6" id="KW-0472">Membrane</keyword>
<dbReference type="AlphaFoldDB" id="A0A7C1AXW9"/>
<evidence type="ECO:0000256" key="1">
    <source>
        <dbReference type="ARBA" id="ARBA00004141"/>
    </source>
</evidence>
<dbReference type="CDD" id="cd17321">
    <property type="entry name" value="MFS_MMR_MDR_like"/>
    <property type="match status" value="1"/>
</dbReference>
<dbReference type="PANTHER" id="PTHR42718">
    <property type="entry name" value="MAJOR FACILITATOR SUPERFAMILY MULTIDRUG TRANSPORTER MFSC"/>
    <property type="match status" value="1"/>
</dbReference>
<feature type="transmembrane region" description="Helical" evidence="6">
    <location>
        <begin position="332"/>
        <end position="351"/>
    </location>
</feature>
<dbReference type="InterPro" id="IPR011701">
    <property type="entry name" value="MFS"/>
</dbReference>
<feature type="transmembrane region" description="Helical" evidence="6">
    <location>
        <begin position="203"/>
        <end position="222"/>
    </location>
</feature>
<organism evidence="8">
    <name type="scientific">Thermodesulforhabdus norvegica</name>
    <dbReference type="NCBI Taxonomy" id="39841"/>
    <lineage>
        <taxon>Bacteria</taxon>
        <taxon>Pseudomonadati</taxon>
        <taxon>Thermodesulfobacteriota</taxon>
        <taxon>Syntrophobacteria</taxon>
        <taxon>Syntrophobacterales</taxon>
        <taxon>Thermodesulforhabdaceae</taxon>
        <taxon>Thermodesulforhabdus</taxon>
    </lineage>
</organism>
<feature type="transmembrane region" description="Helical" evidence="6">
    <location>
        <begin position="357"/>
        <end position="375"/>
    </location>
</feature>
<feature type="transmembrane region" description="Helical" evidence="6">
    <location>
        <begin position="50"/>
        <end position="71"/>
    </location>
</feature>
<name>A0A7C1AXW9_9BACT</name>
<evidence type="ECO:0000256" key="3">
    <source>
        <dbReference type="ARBA" id="ARBA00022692"/>
    </source>
</evidence>
<comment type="subcellular location">
    <subcellularLocation>
        <location evidence="1">Membrane</location>
        <topology evidence="1">Multi-pass membrane protein</topology>
    </subcellularLocation>
</comment>
<feature type="transmembrane region" description="Helical" evidence="6">
    <location>
        <begin position="228"/>
        <end position="247"/>
    </location>
</feature>
<keyword evidence="2" id="KW-0813">Transport</keyword>
<sequence length="467" mass="50509">MVINAVITDTVSYRRITLLIATMASFLTPFMSSSINVALPAIGKEFAMDAVLLGWIPTVYLLASAVFMVPSGRIADICGRKKIFTYGVLVYTIASFFAALSASSFSLIAFRALQGIGGAMIFSTAIAILTSVFPLGERGKVLGINVASTYSGLSLGPFLGGVLTQHFGWRGIFWINVPLGLVIITLILLKLKGEWAEARGERFDFAGSAIYAFSLVAIMYGFSLLPDVSGAWFIMAGLLGFLVFVMWEMKVSHPVLDLSLFRNNMVFALSNLAALINYSATAALAFLLSLYLQYIKEFDPQNAGLILVSQPVVMAVFSPFAGRLSDRVEPRVVASTGMTFTALGLFLFAFLGAETNLILIVASLIFLGFGFALFSSPNTNAIMSSVEKKFYGVASATLATMRLMGQMLSMGIAMLIFALYMGRVQITSEHYPLFLRSVRAAFLVFGFLCVLGIFASLARGNLHGRRA</sequence>
<protein>
    <submittedName>
        <fullName evidence="8">MFS transporter</fullName>
    </submittedName>
</protein>
<dbReference type="GO" id="GO:0022857">
    <property type="term" value="F:transmembrane transporter activity"/>
    <property type="evidence" value="ECO:0007669"/>
    <property type="project" value="InterPro"/>
</dbReference>
<evidence type="ECO:0000256" key="4">
    <source>
        <dbReference type="ARBA" id="ARBA00022989"/>
    </source>
</evidence>
<keyword evidence="3 6" id="KW-0812">Transmembrane</keyword>
<dbReference type="SUPFAM" id="SSF103473">
    <property type="entry name" value="MFS general substrate transporter"/>
    <property type="match status" value="1"/>
</dbReference>
<feature type="transmembrane region" description="Helical" evidence="6">
    <location>
        <begin position="268"/>
        <end position="291"/>
    </location>
</feature>
<dbReference type="InterPro" id="IPR020846">
    <property type="entry name" value="MFS_dom"/>
</dbReference>
<feature type="domain" description="Major facilitator superfamily (MFS) profile" evidence="7">
    <location>
        <begin position="17"/>
        <end position="464"/>
    </location>
</feature>
<dbReference type="GO" id="GO:0016020">
    <property type="term" value="C:membrane"/>
    <property type="evidence" value="ECO:0007669"/>
    <property type="project" value="UniProtKB-SubCell"/>
</dbReference>
<feature type="transmembrane region" description="Helical" evidence="6">
    <location>
        <begin position="116"/>
        <end position="135"/>
    </location>
</feature>
<comment type="caution">
    <text evidence="8">The sequence shown here is derived from an EMBL/GenBank/DDBJ whole genome shotgun (WGS) entry which is preliminary data.</text>
</comment>
<dbReference type="Gene3D" id="1.20.1250.20">
    <property type="entry name" value="MFS general substrate transporter like domains"/>
    <property type="match status" value="1"/>
</dbReference>
<feature type="transmembrane region" description="Helical" evidence="6">
    <location>
        <begin position="303"/>
        <end position="320"/>
    </location>
</feature>
<dbReference type="Proteomes" id="UP000886355">
    <property type="component" value="Unassembled WGS sequence"/>
</dbReference>
<evidence type="ECO:0000256" key="5">
    <source>
        <dbReference type="ARBA" id="ARBA00023136"/>
    </source>
</evidence>
<keyword evidence="4 6" id="KW-1133">Transmembrane helix</keyword>
<dbReference type="PROSITE" id="PS50850">
    <property type="entry name" value="MFS"/>
    <property type="match status" value="1"/>
</dbReference>
<gene>
    <name evidence="8" type="ORF">ENG14_02560</name>
</gene>
<dbReference type="EMBL" id="DQZW01000121">
    <property type="protein sequence ID" value="HDL89768.1"/>
    <property type="molecule type" value="Genomic_DNA"/>
</dbReference>
<feature type="transmembrane region" description="Helical" evidence="6">
    <location>
        <begin position="83"/>
        <end position="110"/>
    </location>
</feature>